<evidence type="ECO:0000313" key="3">
    <source>
        <dbReference type="Proteomes" id="UP000829354"/>
    </source>
</evidence>
<dbReference type="InterPro" id="IPR017850">
    <property type="entry name" value="Alkaline_phosphatase_core_sf"/>
</dbReference>
<feature type="transmembrane region" description="Helical" evidence="1">
    <location>
        <begin position="687"/>
        <end position="705"/>
    </location>
</feature>
<dbReference type="SUPFAM" id="SSF53649">
    <property type="entry name" value="Alkaline phosphatase-like"/>
    <property type="match status" value="1"/>
</dbReference>
<feature type="transmembrane region" description="Helical" evidence="1">
    <location>
        <begin position="717"/>
        <end position="742"/>
    </location>
</feature>
<dbReference type="InterPro" id="IPR004245">
    <property type="entry name" value="DUF229"/>
</dbReference>
<dbReference type="Proteomes" id="UP000829354">
    <property type="component" value="Chromosome X"/>
</dbReference>
<organism evidence="2 3">
    <name type="scientific">Caenorhabditis briggsae</name>
    <dbReference type="NCBI Taxonomy" id="6238"/>
    <lineage>
        <taxon>Eukaryota</taxon>
        <taxon>Metazoa</taxon>
        <taxon>Ecdysozoa</taxon>
        <taxon>Nematoda</taxon>
        <taxon>Chromadorea</taxon>
        <taxon>Rhabditida</taxon>
        <taxon>Rhabditina</taxon>
        <taxon>Rhabditomorpha</taxon>
        <taxon>Rhabditoidea</taxon>
        <taxon>Rhabditidae</taxon>
        <taxon>Peloderinae</taxon>
        <taxon>Caenorhabditis</taxon>
    </lineage>
</organism>
<feature type="transmembrane region" description="Helical" evidence="1">
    <location>
        <begin position="763"/>
        <end position="786"/>
    </location>
</feature>
<feature type="transmembrane region" description="Helical" evidence="1">
    <location>
        <begin position="872"/>
        <end position="894"/>
    </location>
</feature>
<name>A0AAE9JUU5_CAEBR</name>
<dbReference type="PANTHER" id="PTHR10974">
    <property type="entry name" value="FI08016P-RELATED"/>
    <property type="match status" value="1"/>
</dbReference>
<dbReference type="EMBL" id="CP092625">
    <property type="protein sequence ID" value="UMM43404.1"/>
    <property type="molecule type" value="Genomic_DNA"/>
</dbReference>
<keyword evidence="1" id="KW-0472">Membrane</keyword>
<feature type="transmembrane region" description="Helical" evidence="1">
    <location>
        <begin position="7"/>
        <end position="28"/>
    </location>
</feature>
<dbReference type="CDD" id="cd16021">
    <property type="entry name" value="ALP_like"/>
    <property type="match status" value="1"/>
</dbReference>
<dbReference type="SUPFAM" id="SSF81321">
    <property type="entry name" value="Family A G protein-coupled receptor-like"/>
    <property type="match status" value="1"/>
</dbReference>
<dbReference type="Pfam" id="PF10326">
    <property type="entry name" value="7TM_GPCR_Str"/>
    <property type="match status" value="2"/>
</dbReference>
<keyword evidence="1" id="KW-1133">Transmembrane helix</keyword>
<keyword evidence="3" id="KW-1185">Reference proteome</keyword>
<keyword evidence="1" id="KW-0812">Transmembrane</keyword>
<protein>
    <submittedName>
        <fullName evidence="2">Uncharacterized protein</fullName>
    </submittedName>
</protein>
<gene>
    <name evidence="2" type="ORF">L5515_018911</name>
</gene>
<feature type="transmembrane region" description="Helical" evidence="1">
    <location>
        <begin position="653"/>
        <end position="672"/>
    </location>
</feature>
<dbReference type="Gene3D" id="3.40.720.10">
    <property type="entry name" value="Alkaline Phosphatase, subunit A"/>
    <property type="match status" value="1"/>
</dbReference>
<sequence length="965" mass="112146">MIQTIPWGAVVISGCMIVYVIFLGFASYSPSFENKNFYGEYPAIAGNLPSIYRGMRSDDSNLNSSISTVSYDPWDLCDLPKYDVWDEEIIPYVNPNKDPLKDCDRTFKPFTELKNSSWRVVSLNKNLECKTRCHRRKSERQNEISKWNFTQGPVDCEFLEAVCSENKEDVYGYLHSQVIPKPPIEKPKIDTAGLMQFDVFVILLDSLSYSQGKRSLPRTLSYFTNHMDGVIFPYMNKIGENSRPNGIPIWFGKSLEKIDRSLFDEEVIPPDWSHKYFCKTFKDNETNIFSEFHDYGYRTLLAEDWAEGTMNWPNCVGFDKPPIDHFMRPFQNAYERKGQGAPITQKHLKGGKLCRQTHNTLLDYMGQFINAYPDQKKFGWVWAIDLGHNSENGFTHADKDFHNFLIEHRKKLDNSFVFLLGDHGLRFGGVRNTFVGALDVNNPFTAISIPKVLRNTTNILEYVAENAKNIQSHYDTRATILDIMKYQSAKSFTETEARQFPEEKGYSYIRKQPSTPRNCRNMPIPLEYCICQFKKSKVPRNTKTAKEIGKALAFAVNTQIEDGNFTGNCIKMEWEKTLSLEMYDHQFKGATLYTVTAQMKEPSKAEFKSNVKIVDGKIKVLGMVERSNRYGKTADCINENKLIFFEGWRSLTWVAYVLYFGAQWAIGAYNFVKTDEVAKNYFREEMILRYNVCVDNLSSLAMVAFDPSSGDIRWWNLMTVVNMSIIMAIQYAIMIHCGYSMFTKMEEKLQNFSTMHKNHHKQLFKTLMLQGLYAATICLIAIQFVYRYWAVFDENKLEFFEGWRSLIWVAYVLYFGAQWAIGAYNFVKTDEVAKNYFREEMILRYNVCVDSLPSLALVAFDPSSGDVRWWNLMTIANMYFIMTIQFVIMIHSGYSMFTKMEEKLQNFSTMHKNHHKQLFKTLMLQKYCSVCGNSCAFAKRIAWNTQETRRQGRCDLDIEVMEVHH</sequence>
<evidence type="ECO:0000256" key="1">
    <source>
        <dbReference type="SAM" id="Phobius"/>
    </source>
</evidence>
<evidence type="ECO:0000313" key="2">
    <source>
        <dbReference type="EMBL" id="UMM43404.1"/>
    </source>
</evidence>
<feature type="transmembrane region" description="Helical" evidence="1">
    <location>
        <begin position="806"/>
        <end position="827"/>
    </location>
</feature>
<dbReference type="Pfam" id="PF02995">
    <property type="entry name" value="DUF229"/>
    <property type="match status" value="1"/>
</dbReference>
<reference evidence="2 3" key="1">
    <citation type="submission" date="2022-04" db="EMBL/GenBank/DDBJ databases">
        <title>Chromosome-level reference genomes for two strains of Caenorhabditis briggsae: an improved platform for comparative genomics.</title>
        <authorList>
            <person name="Stevens L."/>
            <person name="Andersen E."/>
        </authorList>
    </citation>
    <scope>NUCLEOTIDE SEQUENCE [LARGE SCALE GENOMIC DNA]</scope>
    <source>
        <strain evidence="2">VX34</strain>
        <tissue evidence="2">Whole-organism</tissue>
    </source>
</reference>
<proteinExistence type="predicted"/>
<dbReference type="InterPro" id="IPR019428">
    <property type="entry name" value="7TM_GPCR_serpentine_rcpt_Str"/>
</dbReference>
<dbReference type="PANTHER" id="PTHR10974:SF40">
    <property type="entry name" value="SULFATASE DOMAIN-CONTAINING PROTEIN"/>
    <property type="match status" value="1"/>
</dbReference>
<dbReference type="AlphaFoldDB" id="A0AAE9JUU5"/>
<accession>A0AAE9JUU5</accession>